<dbReference type="Pfam" id="PF02366">
    <property type="entry name" value="PMT"/>
    <property type="match status" value="1"/>
</dbReference>
<evidence type="ECO:0000256" key="7">
    <source>
        <dbReference type="ARBA" id="ARBA00022692"/>
    </source>
</evidence>
<dbReference type="Pfam" id="PF16192">
    <property type="entry name" value="PMT_4TMC"/>
    <property type="match status" value="1"/>
</dbReference>
<evidence type="ECO:0000256" key="17">
    <source>
        <dbReference type="ARBA" id="ARBA00079036"/>
    </source>
</evidence>
<feature type="transmembrane region" description="Helical" evidence="19">
    <location>
        <begin position="184"/>
        <end position="202"/>
    </location>
</feature>
<dbReference type="OrthoDB" id="292747at2759"/>
<keyword evidence="11 19" id="KW-0472">Membrane</keyword>
<dbReference type="PROSITE" id="PS50919">
    <property type="entry name" value="MIR"/>
    <property type="match status" value="3"/>
</dbReference>
<dbReference type="InterPro" id="IPR016093">
    <property type="entry name" value="MIR_motif"/>
</dbReference>
<comment type="function">
    <text evidence="14">Rt/POMT1 and tw/POMT2 function as a protein O-mannosyltransferase in association with each other to generate and maintain normal muscle development.</text>
</comment>
<dbReference type="SUPFAM" id="SSF82109">
    <property type="entry name" value="MIR domain"/>
    <property type="match status" value="1"/>
</dbReference>
<reference evidence="21" key="2">
    <citation type="journal article" date="2018" name="Environ. Sci. Technol.">
        <title>The Toxicogenome of Hyalella azteca: A Model for Sediment Ecotoxicology and Evolutionary Toxicology.</title>
        <authorList>
            <person name="Poynton H.C."/>
            <person name="Hasenbein S."/>
            <person name="Benoit J.B."/>
            <person name="Sepulveda M.S."/>
            <person name="Poelchau M.F."/>
            <person name="Hughes D.S.T."/>
            <person name="Murali S.C."/>
            <person name="Chen S."/>
            <person name="Glastad K.M."/>
            <person name="Goodisman M.A.D."/>
            <person name="Werren J.H."/>
            <person name="Vineis J.H."/>
            <person name="Bowen J.L."/>
            <person name="Friedrich M."/>
            <person name="Jones J."/>
            <person name="Robertson H.M."/>
            <person name="Feyereisen R."/>
            <person name="Mechler-Hickson A."/>
            <person name="Mathers N."/>
            <person name="Lee C.E."/>
            <person name="Colbourne J.K."/>
            <person name="Biales A."/>
            <person name="Johnston J.S."/>
            <person name="Wellborn G.A."/>
            <person name="Rosendale A.J."/>
            <person name="Cridge A.G."/>
            <person name="Munoz-Torres M.C."/>
            <person name="Bain P.A."/>
            <person name="Manny A.R."/>
            <person name="Major K.M."/>
            <person name="Lambert F.N."/>
            <person name="Vulpe C.D."/>
            <person name="Tuck P."/>
            <person name="Blalock B.J."/>
            <person name="Lin Y.Y."/>
            <person name="Smith M.E."/>
            <person name="Ochoa-Acuna H."/>
            <person name="Chen M.M."/>
            <person name="Childers C.P."/>
            <person name="Qu J."/>
            <person name="Dugan S."/>
            <person name="Lee S.L."/>
            <person name="Chao H."/>
            <person name="Dinh H."/>
            <person name="Han Y."/>
            <person name="Doddapaneni H."/>
            <person name="Worley K.C."/>
            <person name="Muzny D.M."/>
            <person name="Gibbs R.A."/>
            <person name="Richards S."/>
        </authorList>
    </citation>
    <scope>NUCLEOTIDE SEQUENCE</scope>
    <source>
        <strain evidence="21">HAZT.00-mixed</strain>
        <tissue evidence="21">Whole organism</tissue>
    </source>
</reference>
<comment type="catalytic activity">
    <reaction evidence="13">
        <text>a di-trans,poly-cis-dolichyl beta-D-mannosyl phosphate + L-seryl-[protein] = 3-O-(alpha-D-mannosyl)-L-seryl-[protein] + a di-trans,poly-cis-dolichyl phosphate + H(+)</text>
        <dbReference type="Rhea" id="RHEA:17377"/>
        <dbReference type="Rhea" id="RHEA-COMP:9863"/>
        <dbReference type="Rhea" id="RHEA-COMP:13546"/>
        <dbReference type="Rhea" id="RHEA-COMP:19498"/>
        <dbReference type="Rhea" id="RHEA-COMP:19501"/>
        <dbReference type="ChEBI" id="CHEBI:15378"/>
        <dbReference type="ChEBI" id="CHEBI:29999"/>
        <dbReference type="ChEBI" id="CHEBI:57683"/>
        <dbReference type="ChEBI" id="CHEBI:58211"/>
        <dbReference type="ChEBI" id="CHEBI:137321"/>
        <dbReference type="EC" id="2.4.1.109"/>
    </reaction>
</comment>
<name>A0A6A0GQG6_HYAAZ</name>
<keyword evidence="8" id="KW-0677">Repeat</keyword>
<sequence length="831" mass="93975">MCGSGMVHCGVVTWAFRDVGCAGEFALLVTRDTYTVVRGDGESAPETPPPEFAPDAPDAKDVAGPEKPLKSKSKKHQSNGVHKEASTAEGGPAISIQMDIISATLFMVSFAIRLWRLDHPKGIVFDELHYGKYAGHYLQNTFFFDSQPPFGKQMIALAAYIAGYDGSFKFDRIGGPYDATVPVFAMRLVPAFFGALLSPTVYKLMQELGSSQPAALLAAVLIVLDNAVVIQTRYILLEGPLLFFGLAGVLCVLRLRRYYKRPFSLPWFLYLIGAAVLLTAAACVRYFGLFSFMLGVGILTYDFWEMVGDRSVADRQLLAHCLTRTAIFISIPVTLYLSCFYVHLSLLYKAGPNDNIMTSAFQASLEGGLAAIIANQPMQVVHGSQVLRTASRIIYACVCGNFMNYACMLQVTLRHSHNRACWLHSHDALYPQKYADGRGSSHQQQVTCYSYKDVNNWWIVKKPQNEELVVGEPLEPIKHGDVVQLVHGLTSRALNSHDVASAMSPHNQEVSCYVDHNVSMPAQNLWRVELLDPDRTKGMWHAVESQLRLVHVNSSTALKFSGRQLPEWGFKQHEVVTDKIFDQEDVVWNVEEHRYSRTENQKEREKELISSEMIPTERRELDFWSKLYELQYKMLFNNQENVAGHMYASDPVDWLTLKRGVAYWIDSESNAQIHFVGNIVTWLSGTASLVFFTALFILYILRRQRSCYDIPEDAWDNFCNLGQVLGGGYLVHYLPYFLVDRTLFLHHYMPAYIYKLCLLAAVVEHVHYFLRHVLKQKILSYAFLALVGAWLAAILYVFSVFLPLTYGHVALTANQVDELTWRDSWDLIVHK</sequence>
<evidence type="ECO:0000256" key="10">
    <source>
        <dbReference type="ARBA" id="ARBA00022989"/>
    </source>
</evidence>
<feature type="transmembrane region" description="Helical" evidence="19">
    <location>
        <begin position="751"/>
        <end position="770"/>
    </location>
</feature>
<feature type="transmembrane region" description="Helical" evidence="19">
    <location>
        <begin position="286"/>
        <end position="304"/>
    </location>
</feature>
<evidence type="ECO:0000256" key="14">
    <source>
        <dbReference type="ARBA" id="ARBA00059310"/>
    </source>
</evidence>
<dbReference type="Proteomes" id="UP000711488">
    <property type="component" value="Unassembled WGS sequence"/>
</dbReference>
<gene>
    <name evidence="21" type="ORF">HAZT_HAZT004107</name>
</gene>
<evidence type="ECO:0000256" key="1">
    <source>
        <dbReference type="ARBA" id="ARBA00004477"/>
    </source>
</evidence>
<dbReference type="InterPro" id="IPR036300">
    <property type="entry name" value="MIR_dom_sf"/>
</dbReference>
<dbReference type="GO" id="GO:0004169">
    <property type="term" value="F:dolichyl-phosphate-mannose-protein mannosyltransferase activity"/>
    <property type="evidence" value="ECO:0007669"/>
    <property type="project" value="UniProtKB-EC"/>
</dbReference>
<feature type="transmembrane region" description="Helical" evidence="19">
    <location>
        <begin position="721"/>
        <end position="739"/>
    </location>
</feature>
<feature type="transmembrane region" description="Helical" evidence="19">
    <location>
        <begin position="214"/>
        <end position="234"/>
    </location>
</feature>
<dbReference type="PANTHER" id="PTHR10050:SF51">
    <property type="entry name" value="PROTEIN O-MANNOSYL-TRANSFERASE 1"/>
    <property type="match status" value="1"/>
</dbReference>
<evidence type="ECO:0000256" key="5">
    <source>
        <dbReference type="ARBA" id="ARBA00022676"/>
    </source>
</evidence>
<comment type="subunit">
    <text evidence="15">Interacts with tw/POMT2.</text>
</comment>
<evidence type="ECO:0000256" key="4">
    <source>
        <dbReference type="ARBA" id="ARBA00012839"/>
    </source>
</evidence>
<feature type="transmembrane region" description="Helical" evidence="19">
    <location>
        <begin position="679"/>
        <end position="701"/>
    </location>
</feature>
<dbReference type="EC" id="2.4.1.109" evidence="4"/>
<feature type="compositionally biased region" description="Basic and acidic residues" evidence="18">
    <location>
        <begin position="57"/>
        <end position="69"/>
    </location>
</feature>
<comment type="pathway">
    <text evidence="2">Protein modification; protein glycosylation.</text>
</comment>
<evidence type="ECO:0000313" key="21">
    <source>
        <dbReference type="EMBL" id="KAA0184701.1"/>
    </source>
</evidence>
<feature type="domain" description="MIR" evidence="20">
    <location>
        <begin position="400"/>
        <end position="463"/>
    </location>
</feature>
<protein>
    <recommendedName>
        <fullName evidence="16">Protein O-mannosyltransferase 1</fullName>
        <ecNumber evidence="4">2.4.1.109</ecNumber>
    </recommendedName>
    <alternativeName>
        <fullName evidence="17">Protein rotated abdomen</fullName>
    </alternativeName>
</protein>
<dbReference type="PANTHER" id="PTHR10050">
    <property type="entry name" value="DOLICHYL-PHOSPHATE-MANNOSE--PROTEIN MANNOSYLTRANSFERASE"/>
    <property type="match status" value="1"/>
</dbReference>
<dbReference type="UniPathway" id="UPA00378"/>
<evidence type="ECO:0000256" key="16">
    <source>
        <dbReference type="ARBA" id="ARBA00073145"/>
    </source>
</evidence>
<evidence type="ECO:0000256" key="6">
    <source>
        <dbReference type="ARBA" id="ARBA00022679"/>
    </source>
</evidence>
<organism evidence="21">
    <name type="scientific">Hyalella azteca</name>
    <name type="common">Amphipod</name>
    <dbReference type="NCBI Taxonomy" id="294128"/>
    <lineage>
        <taxon>Eukaryota</taxon>
        <taxon>Metazoa</taxon>
        <taxon>Ecdysozoa</taxon>
        <taxon>Arthropoda</taxon>
        <taxon>Crustacea</taxon>
        <taxon>Multicrustacea</taxon>
        <taxon>Malacostraca</taxon>
        <taxon>Eumalacostraca</taxon>
        <taxon>Peracarida</taxon>
        <taxon>Amphipoda</taxon>
        <taxon>Senticaudata</taxon>
        <taxon>Talitrida</taxon>
        <taxon>Talitroidea</taxon>
        <taxon>Hyalellidae</taxon>
        <taxon>Hyalella</taxon>
    </lineage>
</organism>
<evidence type="ECO:0000256" key="18">
    <source>
        <dbReference type="SAM" id="MobiDB-lite"/>
    </source>
</evidence>
<evidence type="ECO:0000256" key="3">
    <source>
        <dbReference type="ARBA" id="ARBA00007222"/>
    </source>
</evidence>
<evidence type="ECO:0000256" key="11">
    <source>
        <dbReference type="ARBA" id="ARBA00023136"/>
    </source>
</evidence>
<reference evidence="21" key="1">
    <citation type="submission" date="2014-08" db="EMBL/GenBank/DDBJ databases">
        <authorList>
            <person name="Murali S."/>
            <person name="Richards S."/>
            <person name="Bandaranaike D."/>
            <person name="Bellair M."/>
            <person name="Blankenburg K."/>
            <person name="Chao H."/>
            <person name="Dinh H."/>
            <person name="Doddapaneni H."/>
            <person name="Dugan-Rocha S."/>
            <person name="Elkadiri S."/>
            <person name="Gnanaolivu R."/>
            <person name="Hughes D."/>
            <person name="Lee S."/>
            <person name="Li M."/>
            <person name="Ming W."/>
            <person name="Munidasa M."/>
            <person name="Muniz J."/>
            <person name="Nguyen L."/>
            <person name="Osuji N."/>
            <person name="Pu L.-L."/>
            <person name="Puazo M."/>
            <person name="Skinner E."/>
            <person name="Qu C."/>
            <person name="Quiroz J."/>
            <person name="Raj R."/>
            <person name="Weissenberger G."/>
            <person name="Xin Y."/>
            <person name="Zou X."/>
            <person name="Han Y."/>
            <person name="Worley K."/>
            <person name="Muzny D."/>
            <person name="Gibbs R."/>
        </authorList>
    </citation>
    <scope>NUCLEOTIDE SEQUENCE</scope>
    <source>
        <strain evidence="21">HAZT.00-mixed</strain>
        <tissue evidence="21">Whole organism</tissue>
    </source>
</reference>
<feature type="domain" description="MIR" evidence="20">
    <location>
        <begin position="474"/>
        <end position="531"/>
    </location>
</feature>
<dbReference type="FunFam" id="2.80.10.50:FF:000012">
    <property type="entry name" value="Protein O-mannosyl-transferase 1"/>
    <property type="match status" value="1"/>
</dbReference>
<evidence type="ECO:0000256" key="8">
    <source>
        <dbReference type="ARBA" id="ARBA00022737"/>
    </source>
</evidence>
<dbReference type="AlphaFoldDB" id="A0A6A0GQG6"/>
<dbReference type="CDD" id="cd23281">
    <property type="entry name" value="beta-trefoil_MIR_POMT1"/>
    <property type="match status" value="1"/>
</dbReference>
<dbReference type="EMBL" id="JQDR03016811">
    <property type="protein sequence ID" value="KAA0184701.1"/>
    <property type="molecule type" value="Genomic_DNA"/>
</dbReference>
<keyword evidence="10 19" id="KW-1133">Transmembrane helix</keyword>
<evidence type="ECO:0000256" key="15">
    <source>
        <dbReference type="ARBA" id="ARBA00061810"/>
    </source>
</evidence>
<feature type="transmembrane region" description="Helical" evidence="19">
    <location>
        <begin position="325"/>
        <end position="348"/>
    </location>
</feature>
<evidence type="ECO:0000256" key="12">
    <source>
        <dbReference type="ARBA" id="ARBA00045085"/>
    </source>
</evidence>
<feature type="transmembrane region" description="Helical" evidence="19">
    <location>
        <begin position="263"/>
        <end position="280"/>
    </location>
</feature>
<feature type="domain" description="MIR" evidence="20">
    <location>
        <begin position="538"/>
        <end position="593"/>
    </location>
</feature>
<comment type="subcellular location">
    <subcellularLocation>
        <location evidence="1">Endoplasmic reticulum membrane</location>
        <topology evidence="1">Multi-pass membrane protein</topology>
    </subcellularLocation>
</comment>
<dbReference type="GO" id="GO:0005789">
    <property type="term" value="C:endoplasmic reticulum membrane"/>
    <property type="evidence" value="ECO:0007669"/>
    <property type="project" value="UniProtKB-SubCell"/>
</dbReference>
<evidence type="ECO:0000256" key="13">
    <source>
        <dbReference type="ARBA" id="ARBA00045102"/>
    </source>
</evidence>
<keyword evidence="9" id="KW-0256">Endoplasmic reticulum</keyword>
<accession>A0A6A0GQG6</accession>
<dbReference type="InterPro" id="IPR003342">
    <property type="entry name" value="ArnT-like_N"/>
</dbReference>
<dbReference type="InterPro" id="IPR027005">
    <property type="entry name" value="PMT-like"/>
</dbReference>
<evidence type="ECO:0000256" key="9">
    <source>
        <dbReference type="ARBA" id="ARBA00022824"/>
    </source>
</evidence>
<comment type="similarity">
    <text evidence="3">Belongs to the glycosyltransferase 39 family.</text>
</comment>
<evidence type="ECO:0000256" key="2">
    <source>
        <dbReference type="ARBA" id="ARBA00004922"/>
    </source>
</evidence>
<dbReference type="SMART" id="SM00472">
    <property type="entry name" value="MIR"/>
    <property type="match status" value="3"/>
</dbReference>
<comment type="catalytic activity">
    <reaction evidence="12">
        <text>a di-trans,poly-cis-dolichyl beta-D-mannosyl phosphate + L-threonyl-[protein] = 3-O-(alpha-D-mannosyl)-L-threonyl-[protein] + a di-trans,poly-cis-dolichyl phosphate + H(+)</text>
        <dbReference type="Rhea" id="RHEA:53396"/>
        <dbReference type="Rhea" id="RHEA-COMP:11060"/>
        <dbReference type="Rhea" id="RHEA-COMP:13547"/>
        <dbReference type="Rhea" id="RHEA-COMP:19498"/>
        <dbReference type="Rhea" id="RHEA-COMP:19501"/>
        <dbReference type="ChEBI" id="CHEBI:15378"/>
        <dbReference type="ChEBI" id="CHEBI:30013"/>
        <dbReference type="ChEBI" id="CHEBI:57683"/>
        <dbReference type="ChEBI" id="CHEBI:58211"/>
        <dbReference type="ChEBI" id="CHEBI:137323"/>
        <dbReference type="EC" id="2.4.1.109"/>
    </reaction>
</comment>
<dbReference type="Pfam" id="PF02815">
    <property type="entry name" value="MIR"/>
    <property type="match status" value="1"/>
</dbReference>
<keyword evidence="7 19" id="KW-0812">Transmembrane</keyword>
<proteinExistence type="inferred from homology"/>
<evidence type="ECO:0000259" key="20">
    <source>
        <dbReference type="PROSITE" id="PS50919"/>
    </source>
</evidence>
<keyword evidence="6" id="KW-0808">Transferase</keyword>
<dbReference type="Gene3D" id="2.80.10.50">
    <property type="match status" value="1"/>
</dbReference>
<evidence type="ECO:0000256" key="19">
    <source>
        <dbReference type="SAM" id="Phobius"/>
    </source>
</evidence>
<feature type="region of interest" description="Disordered" evidence="18">
    <location>
        <begin position="38"/>
        <end position="88"/>
    </location>
</feature>
<feature type="transmembrane region" description="Helical" evidence="19">
    <location>
        <begin position="782"/>
        <end position="802"/>
    </location>
</feature>
<reference evidence="21" key="3">
    <citation type="submission" date="2019-06" db="EMBL/GenBank/DDBJ databases">
        <authorList>
            <person name="Poynton C."/>
            <person name="Hasenbein S."/>
            <person name="Benoit J.B."/>
            <person name="Sepulveda M.S."/>
            <person name="Poelchau M.F."/>
            <person name="Murali S.C."/>
            <person name="Chen S."/>
            <person name="Glastad K.M."/>
            <person name="Werren J.H."/>
            <person name="Vineis J.H."/>
            <person name="Bowen J.L."/>
            <person name="Friedrich M."/>
            <person name="Jones J."/>
            <person name="Robertson H.M."/>
            <person name="Feyereisen R."/>
            <person name="Mechler-Hickson A."/>
            <person name="Mathers N."/>
            <person name="Lee C.E."/>
            <person name="Colbourne J.K."/>
            <person name="Biales A."/>
            <person name="Johnston J.S."/>
            <person name="Wellborn G.A."/>
            <person name="Rosendale A.J."/>
            <person name="Cridge A.G."/>
            <person name="Munoz-Torres M.C."/>
            <person name="Bain P.A."/>
            <person name="Manny A.R."/>
            <person name="Major K.M."/>
            <person name="Lambert F.N."/>
            <person name="Vulpe C.D."/>
            <person name="Tuck P."/>
            <person name="Blalock B.J."/>
            <person name="Lin Y.-Y."/>
            <person name="Smith M.E."/>
            <person name="Ochoa-Acuna H."/>
            <person name="Chen M.-J.M."/>
            <person name="Childers C.P."/>
            <person name="Qu J."/>
            <person name="Dugan S."/>
            <person name="Lee S.L."/>
            <person name="Chao H."/>
            <person name="Dinh H."/>
            <person name="Han Y."/>
            <person name="Doddapaneni H."/>
            <person name="Worley K.C."/>
            <person name="Muzny D.M."/>
            <person name="Gibbs R.A."/>
            <person name="Richards S."/>
        </authorList>
    </citation>
    <scope>NUCLEOTIDE SEQUENCE</scope>
    <source>
        <strain evidence="21">HAZT.00-mixed</strain>
        <tissue evidence="21">Whole organism</tissue>
    </source>
</reference>
<dbReference type="InterPro" id="IPR032421">
    <property type="entry name" value="PMT_4TMC"/>
</dbReference>
<feature type="transmembrane region" description="Helical" evidence="19">
    <location>
        <begin position="240"/>
        <end position="256"/>
    </location>
</feature>
<comment type="caution">
    <text evidence="21">The sequence shown here is derived from an EMBL/GenBank/DDBJ whole genome shotgun (WGS) entry which is preliminary data.</text>
</comment>
<keyword evidence="5" id="KW-0328">Glycosyltransferase</keyword>